<comment type="caution">
    <text evidence="1">The sequence shown here is derived from an EMBL/GenBank/DDBJ whole genome shotgun (WGS) entry which is preliminary data.</text>
</comment>
<name>A0ACA9R1K5_9GLOM</name>
<dbReference type="Proteomes" id="UP000789920">
    <property type="component" value="Unassembled WGS sequence"/>
</dbReference>
<reference evidence="1" key="1">
    <citation type="submission" date="2021-06" db="EMBL/GenBank/DDBJ databases">
        <authorList>
            <person name="Kallberg Y."/>
            <person name="Tangrot J."/>
            <person name="Rosling A."/>
        </authorList>
    </citation>
    <scope>NUCLEOTIDE SEQUENCE</scope>
    <source>
        <strain evidence="1">MA461A</strain>
    </source>
</reference>
<organism evidence="1 2">
    <name type="scientific">Racocetra persica</name>
    <dbReference type="NCBI Taxonomy" id="160502"/>
    <lineage>
        <taxon>Eukaryota</taxon>
        <taxon>Fungi</taxon>
        <taxon>Fungi incertae sedis</taxon>
        <taxon>Mucoromycota</taxon>
        <taxon>Glomeromycotina</taxon>
        <taxon>Glomeromycetes</taxon>
        <taxon>Diversisporales</taxon>
        <taxon>Gigasporaceae</taxon>
        <taxon>Racocetra</taxon>
    </lineage>
</organism>
<protein>
    <submittedName>
        <fullName evidence="1">16039_t:CDS:1</fullName>
    </submittedName>
</protein>
<proteinExistence type="predicted"/>
<feature type="non-terminal residue" evidence="1">
    <location>
        <position position="80"/>
    </location>
</feature>
<gene>
    <name evidence="1" type="ORF">RPERSI_LOCUS16661</name>
</gene>
<keyword evidence="2" id="KW-1185">Reference proteome</keyword>
<dbReference type="EMBL" id="CAJVQC010041573">
    <property type="protein sequence ID" value="CAG8773243.1"/>
    <property type="molecule type" value="Genomic_DNA"/>
</dbReference>
<evidence type="ECO:0000313" key="2">
    <source>
        <dbReference type="Proteomes" id="UP000789920"/>
    </source>
</evidence>
<accession>A0ACA9R1K5</accession>
<sequence>ENPFISSYEIYADTSYRKDANTNKLDFWTFLKIAETIQEILYEEISGSPFKIIRLSFDRITEAILEVRDFVDILNFCTER</sequence>
<evidence type="ECO:0000313" key="1">
    <source>
        <dbReference type="EMBL" id="CAG8773243.1"/>
    </source>
</evidence>
<feature type="non-terminal residue" evidence="1">
    <location>
        <position position="1"/>
    </location>
</feature>